<sequence>MSDKELSKLRLVYDQKTNKGQVRKVNEDAKFVKPWPDKSALLAVVADGMGGQRGGKEAAKIAIDTFKELLKQPLPATPEERYHFLLQGFHAADQAIREQASQDFGLMKMGATVVAAIITQSECLHLYAGDCRFYHFSGDASPYVTSDHTPISVLLKLGEITPEESVNHPMRSVVTSCLGGGEKARLSVDPKWNDPNSPVLRELHPGDVLVLCSDGLHGEMSDSELQYFVKIHKKSPSELTKNCVNNALKQGGKDNISMVAILVQEEDN</sequence>
<accession>A0ABT2N8G4</accession>
<gene>
    <name evidence="2" type="ORF">NG792_14845</name>
</gene>
<evidence type="ECO:0000259" key="1">
    <source>
        <dbReference type="PROSITE" id="PS51746"/>
    </source>
</evidence>
<dbReference type="Pfam" id="PF13672">
    <property type="entry name" value="PP2C_2"/>
    <property type="match status" value="1"/>
</dbReference>
<dbReference type="RefSeq" id="WP_261235906.1">
    <property type="nucleotide sequence ID" value="NZ_JAMXFA010000018.1"/>
</dbReference>
<proteinExistence type="predicted"/>
<dbReference type="EMBL" id="JAMXFA010000018">
    <property type="protein sequence ID" value="MCT7978988.1"/>
    <property type="molecule type" value="Genomic_DNA"/>
</dbReference>
<evidence type="ECO:0000313" key="3">
    <source>
        <dbReference type="Proteomes" id="UP001525961"/>
    </source>
</evidence>
<organism evidence="2 3">
    <name type="scientific">Laspinema olomoucense D3b</name>
    <dbReference type="NCBI Taxonomy" id="2953688"/>
    <lineage>
        <taxon>Bacteria</taxon>
        <taxon>Bacillati</taxon>
        <taxon>Cyanobacteriota</taxon>
        <taxon>Cyanophyceae</taxon>
        <taxon>Oscillatoriophycideae</taxon>
        <taxon>Oscillatoriales</taxon>
        <taxon>Laspinemataceae</taxon>
        <taxon>Laspinema</taxon>
        <taxon>Laspinema olomoucense</taxon>
    </lineage>
</organism>
<protein>
    <submittedName>
        <fullName evidence="2">Protein phosphatase 2C domain-containing protein</fullName>
    </submittedName>
</protein>
<keyword evidence="3" id="KW-1185">Reference proteome</keyword>
<feature type="domain" description="PPM-type phosphatase" evidence="1">
    <location>
        <begin position="8"/>
        <end position="263"/>
    </location>
</feature>
<comment type="caution">
    <text evidence="2">The sequence shown here is derived from an EMBL/GenBank/DDBJ whole genome shotgun (WGS) entry which is preliminary data.</text>
</comment>
<dbReference type="PROSITE" id="PS51746">
    <property type="entry name" value="PPM_2"/>
    <property type="match status" value="1"/>
</dbReference>
<dbReference type="InterPro" id="IPR001932">
    <property type="entry name" value="PPM-type_phosphatase-like_dom"/>
</dbReference>
<evidence type="ECO:0000313" key="2">
    <source>
        <dbReference type="EMBL" id="MCT7978988.1"/>
    </source>
</evidence>
<reference evidence="2 3" key="1">
    <citation type="journal article" date="2022" name="Front. Microbiol.">
        <title>High genomic differentiation and limited gene flow indicate recent cryptic speciation within the genus Laspinema (cyanobacteria).</title>
        <authorList>
            <person name="Stanojkovic A."/>
            <person name="Skoupy S."/>
            <person name="Skaloud P."/>
            <person name="Dvorak P."/>
        </authorList>
    </citation>
    <scope>NUCLEOTIDE SEQUENCE [LARGE SCALE GENOMIC DNA]</scope>
    <source>
        <strain evidence="2 3">D3b</strain>
    </source>
</reference>
<dbReference type="SMART" id="SM00331">
    <property type="entry name" value="PP2C_SIG"/>
    <property type="match status" value="1"/>
</dbReference>
<dbReference type="InterPro" id="IPR036457">
    <property type="entry name" value="PPM-type-like_dom_sf"/>
</dbReference>
<dbReference type="Gene3D" id="3.60.40.10">
    <property type="entry name" value="PPM-type phosphatase domain"/>
    <property type="match status" value="1"/>
</dbReference>
<dbReference type="SUPFAM" id="SSF81606">
    <property type="entry name" value="PP2C-like"/>
    <property type="match status" value="1"/>
</dbReference>
<dbReference type="CDD" id="cd00143">
    <property type="entry name" value="PP2Cc"/>
    <property type="match status" value="1"/>
</dbReference>
<name>A0ABT2N8G4_9CYAN</name>
<dbReference type="Proteomes" id="UP001525961">
    <property type="component" value="Unassembled WGS sequence"/>
</dbReference>
<dbReference type="SMART" id="SM00332">
    <property type="entry name" value="PP2Cc"/>
    <property type="match status" value="1"/>
</dbReference>